<comment type="cofactor">
    <cofactor evidence="5">
        <name>Fe(2+)</name>
        <dbReference type="ChEBI" id="CHEBI:29033"/>
    </cofactor>
</comment>
<keyword evidence="9 10" id="KW-0413">Isomerase</keyword>
<proteinExistence type="inferred from homology"/>
<feature type="binding site" evidence="10 13">
    <location>
        <position position="32"/>
    </location>
    <ligand>
        <name>a divalent metal cation</name>
        <dbReference type="ChEBI" id="CHEBI:60240"/>
    </ligand>
</feature>
<feature type="binding site" evidence="10 14">
    <location>
        <begin position="196"/>
        <end position="197"/>
    </location>
    <ligand>
        <name>substrate</name>
    </ligand>
</feature>
<dbReference type="HAMAP" id="MF_02227">
    <property type="entry name" value="RPE"/>
    <property type="match status" value="1"/>
</dbReference>
<dbReference type="Pfam" id="PF00834">
    <property type="entry name" value="Ribul_P_3_epim"/>
    <property type="match status" value="1"/>
</dbReference>
<comment type="function">
    <text evidence="10">Catalyzes the reversible epimerization of D-ribulose 5-phosphate to D-xylulose 5-phosphate.</text>
</comment>
<comment type="catalytic activity">
    <reaction evidence="1 10 11">
        <text>D-ribulose 5-phosphate = D-xylulose 5-phosphate</text>
        <dbReference type="Rhea" id="RHEA:13677"/>
        <dbReference type="ChEBI" id="CHEBI:57737"/>
        <dbReference type="ChEBI" id="CHEBI:58121"/>
        <dbReference type="EC" id="5.1.3.1"/>
    </reaction>
</comment>
<keyword evidence="8 10" id="KW-0479">Metal-binding</keyword>
<feature type="binding site" evidence="10 14">
    <location>
        <begin position="141"/>
        <end position="144"/>
    </location>
    <ligand>
        <name>substrate</name>
    </ligand>
</feature>
<evidence type="ECO:0000256" key="8">
    <source>
        <dbReference type="ARBA" id="ARBA00022723"/>
    </source>
</evidence>
<evidence type="ECO:0000256" key="1">
    <source>
        <dbReference type="ARBA" id="ARBA00001782"/>
    </source>
</evidence>
<evidence type="ECO:0000256" key="4">
    <source>
        <dbReference type="ARBA" id="ARBA00001947"/>
    </source>
</evidence>
<dbReference type="OrthoDB" id="1645589at2"/>
<gene>
    <name evidence="10 16" type="primary">rpe</name>
    <name evidence="15" type="ORF">GCM10007183_01210</name>
    <name evidence="16" type="ORF">SAMEA4412661_00831</name>
</gene>
<keyword evidence="13" id="KW-0170">Cobalt</keyword>
<dbReference type="EMBL" id="LT906464">
    <property type="protein sequence ID" value="SNW01777.1"/>
    <property type="molecule type" value="Genomic_DNA"/>
</dbReference>
<comment type="cofactor">
    <cofactor evidence="2">
        <name>Mn(2+)</name>
        <dbReference type="ChEBI" id="CHEBI:29035"/>
    </cofactor>
</comment>
<feature type="binding site" evidence="10 13">
    <location>
        <position position="65"/>
    </location>
    <ligand>
        <name>a divalent metal cation</name>
        <dbReference type="ChEBI" id="CHEBI:60240"/>
    </ligand>
</feature>
<evidence type="ECO:0000256" key="13">
    <source>
        <dbReference type="PIRSR" id="PIRSR001461-2"/>
    </source>
</evidence>
<evidence type="ECO:0000313" key="18">
    <source>
        <dbReference type="Proteomes" id="UP000652995"/>
    </source>
</evidence>
<dbReference type="InterPro" id="IPR026019">
    <property type="entry name" value="Ribul_P_3_epim"/>
</dbReference>
<comment type="pathway">
    <text evidence="10">Carbohydrate degradation.</text>
</comment>
<dbReference type="GO" id="GO:0004750">
    <property type="term" value="F:D-ribulose-phosphate 3-epimerase activity"/>
    <property type="evidence" value="ECO:0007669"/>
    <property type="project" value="UniProtKB-UniRule"/>
</dbReference>
<protein>
    <recommendedName>
        <fullName evidence="7 10">Ribulose-phosphate 3-epimerase</fullName>
        <ecNumber evidence="7 10">5.1.3.1</ecNumber>
    </recommendedName>
</protein>
<feature type="binding site" evidence="10 13">
    <location>
        <position position="174"/>
    </location>
    <ligand>
        <name>a divalent metal cation</name>
        <dbReference type="ChEBI" id="CHEBI:60240"/>
    </ligand>
</feature>
<evidence type="ECO:0000256" key="12">
    <source>
        <dbReference type="PIRSR" id="PIRSR001461-1"/>
    </source>
</evidence>
<dbReference type="EMBL" id="BMCB01000001">
    <property type="protein sequence ID" value="GGA80861.1"/>
    <property type="molecule type" value="Genomic_DNA"/>
</dbReference>
<comment type="similarity">
    <text evidence="6 10 11">Belongs to the ribulose-phosphate 3-epimerase family.</text>
</comment>
<comment type="cofactor">
    <cofactor evidence="3">
        <name>Co(2+)</name>
        <dbReference type="ChEBI" id="CHEBI:48828"/>
    </cofactor>
</comment>
<evidence type="ECO:0000256" key="11">
    <source>
        <dbReference type="PIRNR" id="PIRNR001461"/>
    </source>
</evidence>
<organism evidence="16 17">
    <name type="scientific">Staphylococcus muscae</name>
    <dbReference type="NCBI Taxonomy" id="1294"/>
    <lineage>
        <taxon>Bacteria</taxon>
        <taxon>Bacillati</taxon>
        <taxon>Bacillota</taxon>
        <taxon>Bacilli</taxon>
        <taxon>Bacillales</taxon>
        <taxon>Staphylococcaceae</taxon>
        <taxon>Staphylococcus</taxon>
    </lineage>
</organism>
<dbReference type="NCBIfam" id="TIGR01163">
    <property type="entry name" value="rpe"/>
    <property type="match status" value="1"/>
</dbReference>
<dbReference type="GO" id="GO:0006098">
    <property type="term" value="P:pentose-phosphate shunt"/>
    <property type="evidence" value="ECO:0007669"/>
    <property type="project" value="UniProtKB-UniRule"/>
</dbReference>
<dbReference type="FunFam" id="3.20.20.70:FF:000004">
    <property type="entry name" value="Ribulose-phosphate 3-epimerase"/>
    <property type="match status" value="1"/>
</dbReference>
<dbReference type="PIRSF" id="PIRSF001461">
    <property type="entry name" value="RPE"/>
    <property type="match status" value="1"/>
</dbReference>
<comment type="cofactor">
    <cofactor evidence="10 13">
        <name>a divalent metal cation</name>
        <dbReference type="ChEBI" id="CHEBI:60240"/>
    </cofactor>
    <text evidence="10 13">Binds 1 divalent metal cation per subunit.</text>
</comment>
<dbReference type="GO" id="GO:0046872">
    <property type="term" value="F:metal ion binding"/>
    <property type="evidence" value="ECO:0007669"/>
    <property type="project" value="UniProtKB-UniRule"/>
</dbReference>
<evidence type="ECO:0000256" key="14">
    <source>
        <dbReference type="PIRSR" id="PIRSR001461-3"/>
    </source>
</evidence>
<feature type="binding site" evidence="14">
    <location>
        <position position="176"/>
    </location>
    <ligand>
        <name>substrate</name>
    </ligand>
</feature>
<dbReference type="KEGG" id="smus:C7J88_00935"/>
<name>A0A240C190_9STAP</name>
<dbReference type="CDD" id="cd00429">
    <property type="entry name" value="RPE"/>
    <property type="match status" value="1"/>
</dbReference>
<evidence type="ECO:0000256" key="5">
    <source>
        <dbReference type="ARBA" id="ARBA00001954"/>
    </source>
</evidence>
<reference evidence="18" key="3">
    <citation type="journal article" date="2019" name="Int. J. Syst. Evol. Microbiol.">
        <title>The Global Catalogue of Microorganisms (GCM) 10K type strain sequencing project: providing services to taxonomists for standard genome sequencing and annotation.</title>
        <authorList>
            <consortium name="The Broad Institute Genomics Platform"/>
            <consortium name="The Broad Institute Genome Sequencing Center for Infectious Disease"/>
            <person name="Wu L."/>
            <person name="Ma J."/>
        </authorList>
    </citation>
    <scope>NUCLEOTIDE SEQUENCE [LARGE SCALE GENOMIC DNA]</scope>
    <source>
        <strain evidence="18">CCM 4175</strain>
    </source>
</reference>
<dbReference type="InterPro" id="IPR000056">
    <property type="entry name" value="Ribul_P_3_epim-like"/>
</dbReference>
<reference evidence="15" key="1">
    <citation type="journal article" date="2014" name="Int. J. Syst. Evol. Microbiol.">
        <title>Complete genome of a new Firmicutes species belonging to the dominant human colonic microbiota ('Ruminococcus bicirculans') reveals two chromosomes and a selective capacity to utilize plant glucans.</title>
        <authorList>
            <consortium name="NISC Comparative Sequencing Program"/>
            <person name="Wegmann U."/>
            <person name="Louis P."/>
            <person name="Goesmann A."/>
            <person name="Henrissat B."/>
            <person name="Duncan S.H."/>
            <person name="Flint H.J."/>
        </authorList>
    </citation>
    <scope>NUCLEOTIDE SEQUENCE</scope>
    <source>
        <strain evidence="15">CCM 4175</strain>
    </source>
</reference>
<dbReference type="GO" id="GO:0005737">
    <property type="term" value="C:cytoplasm"/>
    <property type="evidence" value="ECO:0007669"/>
    <property type="project" value="UniProtKB-ARBA"/>
</dbReference>
<dbReference type="PROSITE" id="PS01085">
    <property type="entry name" value="RIBUL_P_3_EPIMER_1"/>
    <property type="match status" value="1"/>
</dbReference>
<dbReference type="SUPFAM" id="SSF51366">
    <property type="entry name" value="Ribulose-phoshate binding barrel"/>
    <property type="match status" value="1"/>
</dbReference>
<dbReference type="AlphaFoldDB" id="A0A240C190"/>
<evidence type="ECO:0000256" key="6">
    <source>
        <dbReference type="ARBA" id="ARBA00009541"/>
    </source>
</evidence>
<evidence type="ECO:0000256" key="9">
    <source>
        <dbReference type="ARBA" id="ARBA00023235"/>
    </source>
</evidence>
<dbReference type="Proteomes" id="UP000652995">
    <property type="component" value="Unassembled WGS sequence"/>
</dbReference>
<sequence length="218" mass="23677">MTKVFPSLLSADFLKLQDELHALEKAGVDGVHFDVMDGQFVPNISIGFPILEAVRRGTSLPIDVHLMIDNPEAYIDDFCEKGADKVSIHVEATPHIHRAIQKIHAHGKEAGIVLNPGTSIEAIRPIIGDVDFVLIMSVNPGFGGQAFISSSLDKIRELKILREKLGLSFRIEVDGGVNAETAQQVVEAGADWLVAGSYFFNQEQYAQAVVTLKGEASS</sequence>
<feature type="active site" description="Proton acceptor" evidence="10 12">
    <location>
        <position position="34"/>
    </location>
</feature>
<keyword evidence="13" id="KW-0464">Manganese</keyword>
<dbReference type="Proteomes" id="UP000243706">
    <property type="component" value="Chromosome 1"/>
</dbReference>
<dbReference type="Gene3D" id="3.20.20.70">
    <property type="entry name" value="Aldolase class I"/>
    <property type="match status" value="1"/>
</dbReference>
<evidence type="ECO:0000313" key="15">
    <source>
        <dbReference type="EMBL" id="GGA80861.1"/>
    </source>
</evidence>
<evidence type="ECO:0000256" key="2">
    <source>
        <dbReference type="ARBA" id="ARBA00001936"/>
    </source>
</evidence>
<dbReference type="PROSITE" id="PS01086">
    <property type="entry name" value="RIBUL_P_3_EPIMER_2"/>
    <property type="match status" value="1"/>
</dbReference>
<keyword evidence="10 11" id="KW-0119">Carbohydrate metabolism</keyword>
<evidence type="ECO:0000313" key="16">
    <source>
        <dbReference type="EMBL" id="SNW01777.1"/>
    </source>
</evidence>
<feature type="binding site" evidence="10 14">
    <location>
        <position position="7"/>
    </location>
    <ligand>
        <name>substrate</name>
    </ligand>
</feature>
<evidence type="ECO:0000256" key="7">
    <source>
        <dbReference type="ARBA" id="ARBA00013188"/>
    </source>
</evidence>
<evidence type="ECO:0000256" key="3">
    <source>
        <dbReference type="ARBA" id="ARBA00001941"/>
    </source>
</evidence>
<feature type="binding site" evidence="10 14">
    <location>
        <position position="65"/>
    </location>
    <ligand>
        <name>substrate</name>
    </ligand>
</feature>
<reference evidence="16 17" key="2">
    <citation type="submission" date="2017-06" db="EMBL/GenBank/DDBJ databases">
        <authorList>
            <consortium name="Pathogen Informatics"/>
        </authorList>
    </citation>
    <scope>NUCLEOTIDE SEQUENCE [LARGE SCALE GENOMIC DNA]</scope>
    <source>
        <strain evidence="16 17">NCTC13833</strain>
    </source>
</reference>
<reference evidence="15" key="4">
    <citation type="submission" date="2024-05" db="EMBL/GenBank/DDBJ databases">
        <authorList>
            <person name="Sun Q."/>
            <person name="Sedlacek I."/>
        </authorList>
    </citation>
    <scope>NUCLEOTIDE SEQUENCE</scope>
    <source>
        <strain evidence="15">CCM 4175</strain>
    </source>
</reference>
<evidence type="ECO:0000256" key="10">
    <source>
        <dbReference type="HAMAP-Rule" id="MF_02227"/>
    </source>
</evidence>
<comment type="cofactor">
    <cofactor evidence="4">
        <name>Zn(2+)</name>
        <dbReference type="ChEBI" id="CHEBI:29105"/>
    </cofactor>
</comment>
<feature type="binding site" evidence="10 13">
    <location>
        <position position="34"/>
    </location>
    <ligand>
        <name>a divalent metal cation</name>
        <dbReference type="ChEBI" id="CHEBI:60240"/>
    </ligand>
</feature>
<dbReference type="RefSeq" id="WP_095116298.1">
    <property type="nucleotide sequence ID" value="NZ_BMCB01000001.1"/>
</dbReference>
<feature type="active site" description="Proton donor" evidence="10 12">
    <location>
        <position position="174"/>
    </location>
</feature>
<feature type="binding site" evidence="10">
    <location>
        <begin position="174"/>
        <end position="176"/>
    </location>
    <ligand>
        <name>substrate</name>
    </ligand>
</feature>
<keyword evidence="13" id="KW-0862">Zinc</keyword>
<dbReference type="EC" id="5.1.3.1" evidence="7 10"/>
<dbReference type="PANTHER" id="PTHR11749">
    <property type="entry name" value="RIBULOSE-5-PHOSPHATE-3-EPIMERASE"/>
    <property type="match status" value="1"/>
</dbReference>
<accession>A0A240C190</accession>
<evidence type="ECO:0000313" key="17">
    <source>
        <dbReference type="Proteomes" id="UP000243706"/>
    </source>
</evidence>
<dbReference type="InterPro" id="IPR013785">
    <property type="entry name" value="Aldolase_TIM"/>
</dbReference>
<dbReference type="NCBIfam" id="NF004076">
    <property type="entry name" value="PRK05581.1-4"/>
    <property type="match status" value="1"/>
</dbReference>
<keyword evidence="18" id="KW-1185">Reference proteome</keyword>
<dbReference type="InterPro" id="IPR011060">
    <property type="entry name" value="RibuloseP-bd_barrel"/>
</dbReference>
<dbReference type="GO" id="GO:0019323">
    <property type="term" value="P:pentose catabolic process"/>
    <property type="evidence" value="ECO:0007669"/>
    <property type="project" value="UniProtKB-UniRule"/>
</dbReference>